<name>A0ABU4VNZ7_9ACTN</name>
<sequence length="213" mass="22551">MASAGQRVYNGLTAEERRAQRRTQLLKAARGLLADGGAKALTVTGVCQAARLSERYFYESFANRAALIDALFEDVIATAVDALDRASSAGGTPHDRAARLVEGLLAFLLAEPRLSILATDSHSSEVVARGRAVTAAALAEEIAARADLFWPDVTDRAAARLAGELAIGGLADVLSAWHVERVRWPQDELVERATTFFLGIGTALAAPSVAPAR</sequence>
<proteinExistence type="predicted"/>
<dbReference type="InterPro" id="IPR009057">
    <property type="entry name" value="Homeodomain-like_sf"/>
</dbReference>
<dbReference type="PANTHER" id="PTHR30055">
    <property type="entry name" value="HTH-TYPE TRANSCRIPTIONAL REGULATOR RUTR"/>
    <property type="match status" value="1"/>
</dbReference>
<evidence type="ECO:0000259" key="3">
    <source>
        <dbReference type="PROSITE" id="PS50977"/>
    </source>
</evidence>
<evidence type="ECO:0000313" key="5">
    <source>
        <dbReference type="Proteomes" id="UP001277761"/>
    </source>
</evidence>
<dbReference type="PANTHER" id="PTHR30055:SF209">
    <property type="entry name" value="POSSIBLE TRANSCRIPTIONAL REGULATORY PROTEIN (PROBABLY TETR-FAMILY)"/>
    <property type="match status" value="1"/>
</dbReference>
<feature type="DNA-binding region" description="H-T-H motif" evidence="2">
    <location>
        <begin position="42"/>
        <end position="61"/>
    </location>
</feature>
<gene>
    <name evidence="4" type="ORF">SK069_13335</name>
</gene>
<accession>A0ABU4VNZ7</accession>
<feature type="domain" description="HTH tetR-type" evidence="3">
    <location>
        <begin position="19"/>
        <end position="79"/>
    </location>
</feature>
<dbReference type="PROSITE" id="PS50977">
    <property type="entry name" value="HTH_TETR_2"/>
    <property type="match status" value="1"/>
</dbReference>
<dbReference type="EMBL" id="JAXAVX010000007">
    <property type="protein sequence ID" value="MDX8152583.1"/>
    <property type="molecule type" value="Genomic_DNA"/>
</dbReference>
<dbReference type="InterPro" id="IPR050109">
    <property type="entry name" value="HTH-type_TetR-like_transc_reg"/>
</dbReference>
<dbReference type="Gene3D" id="1.10.357.10">
    <property type="entry name" value="Tetracycline Repressor, domain 2"/>
    <property type="match status" value="1"/>
</dbReference>
<dbReference type="Pfam" id="PF00440">
    <property type="entry name" value="TetR_N"/>
    <property type="match status" value="1"/>
</dbReference>
<organism evidence="4 5">
    <name type="scientific">Patulibacter brassicae</name>
    <dbReference type="NCBI Taxonomy" id="1705717"/>
    <lineage>
        <taxon>Bacteria</taxon>
        <taxon>Bacillati</taxon>
        <taxon>Actinomycetota</taxon>
        <taxon>Thermoleophilia</taxon>
        <taxon>Solirubrobacterales</taxon>
        <taxon>Patulibacteraceae</taxon>
        <taxon>Patulibacter</taxon>
    </lineage>
</organism>
<dbReference type="RefSeq" id="WP_319954739.1">
    <property type="nucleotide sequence ID" value="NZ_JAXAVX010000007.1"/>
</dbReference>
<keyword evidence="5" id="KW-1185">Reference proteome</keyword>
<dbReference type="Proteomes" id="UP001277761">
    <property type="component" value="Unassembled WGS sequence"/>
</dbReference>
<protein>
    <submittedName>
        <fullName evidence="4">TetR family transcriptional regulator</fullName>
    </submittedName>
</protein>
<evidence type="ECO:0000313" key="4">
    <source>
        <dbReference type="EMBL" id="MDX8152583.1"/>
    </source>
</evidence>
<reference evidence="4 5" key="1">
    <citation type="submission" date="2023-11" db="EMBL/GenBank/DDBJ databases">
        <authorList>
            <person name="Xu M."/>
            <person name="Jiang T."/>
        </authorList>
    </citation>
    <scope>NUCLEOTIDE SEQUENCE [LARGE SCALE GENOMIC DNA]</scope>
    <source>
        <strain evidence="4 5">SD</strain>
    </source>
</reference>
<keyword evidence="1 2" id="KW-0238">DNA-binding</keyword>
<dbReference type="SUPFAM" id="SSF46689">
    <property type="entry name" value="Homeodomain-like"/>
    <property type="match status" value="1"/>
</dbReference>
<evidence type="ECO:0000256" key="2">
    <source>
        <dbReference type="PROSITE-ProRule" id="PRU00335"/>
    </source>
</evidence>
<evidence type="ECO:0000256" key="1">
    <source>
        <dbReference type="ARBA" id="ARBA00023125"/>
    </source>
</evidence>
<dbReference type="InterPro" id="IPR001647">
    <property type="entry name" value="HTH_TetR"/>
</dbReference>
<comment type="caution">
    <text evidence="4">The sequence shown here is derived from an EMBL/GenBank/DDBJ whole genome shotgun (WGS) entry which is preliminary data.</text>
</comment>